<dbReference type="InterPro" id="IPR011009">
    <property type="entry name" value="Kinase-like_dom_sf"/>
</dbReference>
<dbReference type="GO" id="GO:0005524">
    <property type="term" value="F:ATP binding"/>
    <property type="evidence" value="ECO:0007669"/>
    <property type="project" value="UniProtKB-KW"/>
</dbReference>
<dbReference type="InterPro" id="IPR008271">
    <property type="entry name" value="Ser/Thr_kinase_AS"/>
</dbReference>
<dbReference type="SUPFAM" id="SSF56112">
    <property type="entry name" value="Protein kinase-like (PK-like)"/>
    <property type="match status" value="1"/>
</dbReference>
<keyword evidence="12" id="KW-0067">ATP-binding</keyword>
<comment type="catalytic activity">
    <reaction evidence="17">
        <text>L-threonyl-[protein] + ATP = O-phospho-L-threonyl-[protein] + ADP + H(+)</text>
        <dbReference type="Rhea" id="RHEA:46608"/>
        <dbReference type="Rhea" id="RHEA-COMP:11060"/>
        <dbReference type="Rhea" id="RHEA-COMP:11605"/>
        <dbReference type="ChEBI" id="CHEBI:15378"/>
        <dbReference type="ChEBI" id="CHEBI:30013"/>
        <dbReference type="ChEBI" id="CHEBI:30616"/>
        <dbReference type="ChEBI" id="CHEBI:61977"/>
        <dbReference type="ChEBI" id="CHEBI:456216"/>
        <dbReference type="EC" id="2.7.11.1"/>
    </reaction>
</comment>
<evidence type="ECO:0000256" key="14">
    <source>
        <dbReference type="ARBA" id="ARBA00023136"/>
    </source>
</evidence>
<keyword evidence="3" id="KW-0723">Serine/threonine-protein kinase</keyword>
<evidence type="ECO:0000256" key="13">
    <source>
        <dbReference type="ARBA" id="ARBA00022989"/>
    </source>
</evidence>
<name>A0A6P8EM10_PUNGR</name>
<feature type="domain" description="Protein kinase" evidence="21">
    <location>
        <begin position="658"/>
        <end position="932"/>
    </location>
</feature>
<evidence type="ECO:0000256" key="17">
    <source>
        <dbReference type="ARBA" id="ARBA00047899"/>
    </source>
</evidence>
<keyword evidence="5" id="KW-0433">Leucine-rich repeat</keyword>
<evidence type="ECO:0000256" key="4">
    <source>
        <dbReference type="ARBA" id="ARBA00022553"/>
    </source>
</evidence>
<dbReference type="InterPro" id="IPR000719">
    <property type="entry name" value="Prot_kinase_dom"/>
</dbReference>
<dbReference type="CDD" id="cd14066">
    <property type="entry name" value="STKc_IRAK"/>
    <property type="match status" value="1"/>
</dbReference>
<feature type="signal peptide" evidence="20">
    <location>
        <begin position="1"/>
        <end position="21"/>
    </location>
</feature>
<dbReference type="PROSITE" id="PS50011">
    <property type="entry name" value="PROTEIN_KINASE_DOM"/>
    <property type="match status" value="1"/>
</dbReference>
<dbReference type="Gene3D" id="2.60.120.430">
    <property type="entry name" value="Galactose-binding lectin"/>
    <property type="match status" value="1"/>
</dbReference>
<keyword evidence="13 19" id="KW-1133">Transmembrane helix</keyword>
<dbReference type="InterPro" id="IPR051824">
    <property type="entry name" value="LRR_Rcpt-Like_S/T_Kinase"/>
</dbReference>
<evidence type="ECO:0000256" key="11">
    <source>
        <dbReference type="ARBA" id="ARBA00022777"/>
    </source>
</evidence>
<dbReference type="FunFam" id="2.60.120.430:FF:000004">
    <property type="entry name" value="Putative leucine-rich repeat receptor-like serine/threonine-protein kinase"/>
    <property type="match status" value="1"/>
</dbReference>
<evidence type="ECO:0000259" key="21">
    <source>
        <dbReference type="PROSITE" id="PS50011"/>
    </source>
</evidence>
<keyword evidence="14 19" id="KW-0472">Membrane</keyword>
<evidence type="ECO:0000256" key="6">
    <source>
        <dbReference type="ARBA" id="ARBA00022679"/>
    </source>
</evidence>
<keyword evidence="10" id="KW-0547">Nucleotide-binding</keyword>
<dbReference type="InterPro" id="IPR001611">
    <property type="entry name" value="Leu-rich_rpt"/>
</dbReference>
<dbReference type="Proteomes" id="UP000515151">
    <property type="component" value="Chromosome 7"/>
</dbReference>
<evidence type="ECO:0000256" key="8">
    <source>
        <dbReference type="ARBA" id="ARBA00022729"/>
    </source>
</evidence>
<evidence type="ECO:0000256" key="15">
    <source>
        <dbReference type="ARBA" id="ARBA00023170"/>
    </source>
</evidence>
<dbReference type="AlphaFoldDB" id="A0A6P8EM10"/>
<dbReference type="Pfam" id="PF00069">
    <property type="entry name" value="Pkinase"/>
    <property type="match status" value="1"/>
</dbReference>
<dbReference type="Pfam" id="PF00560">
    <property type="entry name" value="LRR_1"/>
    <property type="match status" value="3"/>
</dbReference>
<dbReference type="SUPFAM" id="SSF52058">
    <property type="entry name" value="L domain-like"/>
    <property type="match status" value="1"/>
</dbReference>
<keyword evidence="6" id="KW-0808">Transferase</keyword>
<dbReference type="FunFam" id="3.30.200.20:FF:000217">
    <property type="entry name" value="probable LRR receptor-like serine/threonine-protein kinase At1g53430"/>
    <property type="match status" value="1"/>
</dbReference>
<evidence type="ECO:0000256" key="10">
    <source>
        <dbReference type="ARBA" id="ARBA00022741"/>
    </source>
</evidence>
<dbReference type="SMART" id="SM00220">
    <property type="entry name" value="S_TKc"/>
    <property type="match status" value="1"/>
</dbReference>
<keyword evidence="8 20" id="KW-0732">Signal</keyword>
<dbReference type="PANTHER" id="PTHR48006:SF81">
    <property type="entry name" value="PROTEIN KINASE DOMAIN-CONTAINING PROTEIN"/>
    <property type="match status" value="1"/>
</dbReference>
<evidence type="ECO:0000313" key="22">
    <source>
        <dbReference type="Proteomes" id="UP000515151"/>
    </source>
</evidence>
<comment type="catalytic activity">
    <reaction evidence="18">
        <text>L-seryl-[protein] + ATP = O-phospho-L-seryl-[protein] + ADP + H(+)</text>
        <dbReference type="Rhea" id="RHEA:17989"/>
        <dbReference type="Rhea" id="RHEA-COMP:9863"/>
        <dbReference type="Rhea" id="RHEA-COMP:11604"/>
        <dbReference type="ChEBI" id="CHEBI:15378"/>
        <dbReference type="ChEBI" id="CHEBI:29999"/>
        <dbReference type="ChEBI" id="CHEBI:30616"/>
        <dbReference type="ChEBI" id="CHEBI:83421"/>
        <dbReference type="ChEBI" id="CHEBI:456216"/>
        <dbReference type="EC" id="2.7.11.1"/>
    </reaction>
</comment>
<protein>
    <recommendedName>
        <fullName evidence="2">non-specific serine/threonine protein kinase</fullName>
        <ecNumber evidence="2">2.7.11.1</ecNumber>
    </recommendedName>
</protein>
<proteinExistence type="predicted"/>
<dbReference type="FunFam" id="3.80.10.10:FF:001022">
    <property type="entry name" value="Probable LRR receptor-like serine/threonine-protein kinase At1g53420"/>
    <property type="match status" value="1"/>
</dbReference>
<reference evidence="23" key="2">
    <citation type="submission" date="2025-08" db="UniProtKB">
        <authorList>
            <consortium name="RefSeq"/>
        </authorList>
    </citation>
    <scope>IDENTIFICATION</scope>
    <source>
        <tissue evidence="23">Leaf</tissue>
    </source>
</reference>
<accession>A0A6P8EM10</accession>
<evidence type="ECO:0000256" key="20">
    <source>
        <dbReference type="SAM" id="SignalP"/>
    </source>
</evidence>
<evidence type="ECO:0000313" key="23">
    <source>
        <dbReference type="RefSeq" id="XP_031407369.1"/>
    </source>
</evidence>
<evidence type="ECO:0000256" key="2">
    <source>
        <dbReference type="ARBA" id="ARBA00012513"/>
    </source>
</evidence>
<dbReference type="GeneID" id="116215691"/>
<dbReference type="FunFam" id="1.10.510.10:FF:000044">
    <property type="entry name" value="Putative LRR receptor-like serine/threonine-protein kinase"/>
    <property type="match status" value="1"/>
</dbReference>
<keyword evidence="4" id="KW-0597">Phosphoprotein</keyword>
<feature type="transmembrane region" description="Helical" evidence="19">
    <location>
        <begin position="599"/>
        <end position="621"/>
    </location>
</feature>
<dbReference type="OrthoDB" id="1897577at2759"/>
<dbReference type="PANTHER" id="PTHR48006">
    <property type="entry name" value="LEUCINE-RICH REPEAT-CONTAINING PROTEIN DDB_G0281931-RELATED"/>
    <property type="match status" value="1"/>
</dbReference>
<evidence type="ECO:0000256" key="9">
    <source>
        <dbReference type="ARBA" id="ARBA00022737"/>
    </source>
</evidence>
<sequence>MFRCRLHLIPLPFLLFLTVTATAIEAAQRQLPGDEVQALKDIAAALKKTSWNFSINPCSEMPPWNVSDSEDAVHCNCTFSNYTICHVTSISLKMQSLPGTLPPDFVRLPYLQNLDLTRNYLSGSIPPEWGALPNLLNISLLGNRLTGPIPKEIGNISTLQSFVVEFNQLSGNLPQELGNLSQLDRLLLTSNNFTGELPSTFANLTALKQVLLGDNQFSGKIPEFIQNWKNLKELVLQASGFRGPIPSSLGALGNLTDLRITDLDGTESHFPYLASGVGMETLILRNCNLIGELPGFLSEWTGLETLDVSFNKFSGEIPTNYSSLKDAKYIYLSSNMLTGQVPDWIMNEAKRSRDLSDNNFTTESVPCTDREVNLFASSSEKNNSKMLSCLGAACPERSSDNLHINCGGIEVTVNSTTYNEDTNQRGPSTLFRKSPYNWAYSSTGHFLDYRVNENRYIVNDENRQLPQLYMTARISPISLTYYGFCLTRGKYKVTLHFAEIIFTGNKSYSSLGRRYFDVYIQGKRVLQDFNMEDEAGGVGKPIIKSFDANVTDGTLEIRFHWAGRGTTAIPYKGVYGPLVSAISAVNIDSKEPRSSEIPVGAVIGIVAGILVGIFLIVCILWRKGCLGQKFALGRDTKGLELQTSSFTLQEMIAATNNFSDANKIGEGGFGPVYKGILSDGRAVAVKQLSHKSRQGNREFLNEIGMISVLQHPNLVKLYGCCVEGDQLLLVYEYLENNSLAQALFEKSVLNLNWQLRHMICVGIARGLAFIHEESSMKIVHRDIKASNVLLDKSLNPKISDFGLAKLSEDDTHISTRIAGTYGYMAPEYAMHGYLTDKADVYSFGIVALEIISGRSNTSHKQKGEPLYLVDWAHVLKEKGMQMDLIDPRLGSDFKKDEVMVMINVALLCTSISPAARPPMSSVVRMLERDEEVPAPIPRSTVINDAEKIEAMRRHFNGCMEEQEDKLSERNIESFASEAPPAASSISRSDLYPIIWNSDYWRSRSPS</sequence>
<evidence type="ECO:0000256" key="3">
    <source>
        <dbReference type="ARBA" id="ARBA00022527"/>
    </source>
</evidence>
<dbReference type="GO" id="GO:0016020">
    <property type="term" value="C:membrane"/>
    <property type="evidence" value="ECO:0007669"/>
    <property type="project" value="UniProtKB-SubCell"/>
</dbReference>
<dbReference type="Gene3D" id="3.30.200.20">
    <property type="entry name" value="Phosphorylase Kinase, domain 1"/>
    <property type="match status" value="1"/>
</dbReference>
<organism evidence="22 23">
    <name type="scientific">Punica granatum</name>
    <name type="common">Pomegranate</name>
    <dbReference type="NCBI Taxonomy" id="22663"/>
    <lineage>
        <taxon>Eukaryota</taxon>
        <taxon>Viridiplantae</taxon>
        <taxon>Streptophyta</taxon>
        <taxon>Embryophyta</taxon>
        <taxon>Tracheophyta</taxon>
        <taxon>Spermatophyta</taxon>
        <taxon>Magnoliopsida</taxon>
        <taxon>eudicotyledons</taxon>
        <taxon>Gunneridae</taxon>
        <taxon>Pentapetalae</taxon>
        <taxon>rosids</taxon>
        <taxon>malvids</taxon>
        <taxon>Myrtales</taxon>
        <taxon>Lythraceae</taxon>
        <taxon>Punica</taxon>
    </lineage>
</organism>
<dbReference type="PROSITE" id="PS00108">
    <property type="entry name" value="PROTEIN_KINASE_ST"/>
    <property type="match status" value="1"/>
</dbReference>
<dbReference type="Gene3D" id="3.80.10.10">
    <property type="entry name" value="Ribonuclease Inhibitor"/>
    <property type="match status" value="3"/>
</dbReference>
<comment type="subcellular location">
    <subcellularLocation>
        <location evidence="1">Membrane</location>
        <topology evidence="1">Single-pass type I membrane protein</topology>
    </subcellularLocation>
</comment>
<keyword evidence="11" id="KW-0418">Kinase</keyword>
<feature type="chain" id="PRO_5028071839" description="non-specific serine/threonine protein kinase" evidence="20">
    <location>
        <begin position="22"/>
        <end position="1006"/>
    </location>
</feature>
<dbReference type="InterPro" id="IPR032675">
    <property type="entry name" value="LRR_dom_sf"/>
</dbReference>
<dbReference type="EC" id="2.7.11.1" evidence="2"/>
<dbReference type="Gene3D" id="1.10.510.10">
    <property type="entry name" value="Transferase(Phosphotransferase) domain 1"/>
    <property type="match status" value="1"/>
</dbReference>
<keyword evidence="22" id="KW-1185">Reference proteome</keyword>
<keyword evidence="9" id="KW-0677">Repeat</keyword>
<evidence type="ECO:0000256" key="12">
    <source>
        <dbReference type="ARBA" id="ARBA00022840"/>
    </source>
</evidence>
<keyword evidence="16" id="KW-0325">Glycoprotein</keyword>
<evidence type="ECO:0000256" key="19">
    <source>
        <dbReference type="SAM" id="Phobius"/>
    </source>
</evidence>
<dbReference type="GO" id="GO:0004674">
    <property type="term" value="F:protein serine/threonine kinase activity"/>
    <property type="evidence" value="ECO:0007669"/>
    <property type="project" value="UniProtKB-KW"/>
</dbReference>
<gene>
    <name evidence="23" type="primary">LOC116215691</name>
</gene>
<reference evidence="22" key="1">
    <citation type="journal article" date="2020" name="Plant Biotechnol. J.">
        <title>The pomegranate (Punica granatum L.) draft genome dissects genetic divergence between soft- and hard-seeded cultivars.</title>
        <authorList>
            <person name="Luo X."/>
            <person name="Li H."/>
            <person name="Wu Z."/>
            <person name="Yao W."/>
            <person name="Zhao P."/>
            <person name="Cao D."/>
            <person name="Yu H."/>
            <person name="Li K."/>
            <person name="Poudel K."/>
            <person name="Zhao D."/>
            <person name="Zhang F."/>
            <person name="Xia X."/>
            <person name="Chen L."/>
            <person name="Wang Q."/>
            <person name="Jing D."/>
            <person name="Cao S."/>
        </authorList>
    </citation>
    <scope>NUCLEOTIDE SEQUENCE [LARGE SCALE GENOMIC DNA]</scope>
    <source>
        <strain evidence="22">cv. Tunisia</strain>
    </source>
</reference>
<evidence type="ECO:0000256" key="7">
    <source>
        <dbReference type="ARBA" id="ARBA00022692"/>
    </source>
</evidence>
<evidence type="ECO:0000256" key="18">
    <source>
        <dbReference type="ARBA" id="ARBA00048679"/>
    </source>
</evidence>
<dbReference type="RefSeq" id="XP_031407369.1">
    <property type="nucleotide sequence ID" value="XM_031551509.1"/>
</dbReference>
<evidence type="ECO:0000256" key="5">
    <source>
        <dbReference type="ARBA" id="ARBA00022614"/>
    </source>
</evidence>
<dbReference type="InterPro" id="IPR021720">
    <property type="entry name" value="Malectin_dom"/>
</dbReference>
<evidence type="ECO:0000256" key="1">
    <source>
        <dbReference type="ARBA" id="ARBA00004479"/>
    </source>
</evidence>
<dbReference type="Pfam" id="PF11721">
    <property type="entry name" value="Malectin"/>
    <property type="match status" value="1"/>
</dbReference>
<keyword evidence="7 19" id="KW-0812">Transmembrane</keyword>
<evidence type="ECO:0000256" key="16">
    <source>
        <dbReference type="ARBA" id="ARBA00023180"/>
    </source>
</evidence>
<keyword evidence="15" id="KW-0675">Receptor</keyword>